<evidence type="ECO:0000256" key="1">
    <source>
        <dbReference type="SAM" id="Coils"/>
    </source>
</evidence>
<proteinExistence type="predicted"/>
<dbReference type="STRING" id="45351.A7S306"/>
<keyword evidence="4" id="KW-1185">Reference proteome</keyword>
<gene>
    <name evidence="3" type="ORF">NEMVEDRAFT_v1g242496</name>
</gene>
<name>A7S306_NEMVE</name>
<protein>
    <submittedName>
        <fullName evidence="3">Uncharacterized protein</fullName>
    </submittedName>
</protein>
<feature type="compositionally biased region" description="Low complexity" evidence="2">
    <location>
        <begin position="1037"/>
        <end position="1052"/>
    </location>
</feature>
<feature type="coiled-coil region" evidence="1">
    <location>
        <begin position="1137"/>
        <end position="1192"/>
    </location>
</feature>
<feature type="region of interest" description="Disordered" evidence="2">
    <location>
        <begin position="687"/>
        <end position="829"/>
    </location>
</feature>
<sequence length="1192" mass="132781">MLSMDSSVASHNDNQERNVVEDPIQVEELSSSEKPFCMDSNVRNVQQSVNKGNIKDATLENYGIHDLETCDAAEDGKMSGTDVDRIDELIADKISEFSSAGGSLGEFHQAVQSSSNNTRKCGLSTMRLCSPFLLALKDLSCGYHTSLCENDCHYKHHPLTLVVGLTRHRRQVLHQRPLKMSRMQSVRSLIESGWDCNSVIPDECPLFQLPLVHLACMFGRSKDLKAFIEFGLDNCVTTCTGRTAVHIMQCYLYKALCCHKNSHKTECFRACLNILTAANPRILLICEKTSKNTALHLAALHMQELCHQEKEITLKIKNSRDSESLTGEIRYYMKERWSPLLKEREFHEANFRILVNRFNELGWQLALSKAEVASLLESSNIHGLTILQVLEDEEQLKAQLKELREQWSLSSEDKEKEKRDLPKSSMEPLPEHTSLCRMNCNSRHHPLTLIAAHVHSPEDLAARLQSITDDLSDASFEVPDPFPPFNRPLVHLACILVNVEMLKYVLKELRHSPIVYSSKIGQTPLTLLMTMLDWAFTKNPNASDDGVFCRIIDALLDADIEVLFAQDHGLKRSAVHIILKKMLSSTTRKVRLLYCSIVCHLLKRIKAMHDDGVISTKRVNDIFTARENNEFTIISVIKGHIDNKTLPLKIVQSLSPFNPLPGTTDKWFDESEYRQIDGLAKSLICPLGPPTSTSQTQPSTSNSTATTWPPATSTLLQSASSTATSSNSTSTATSMSVKSRSHIASSTVQQPSTSTRNKEHPKSGQSKSKGRSKYSQSKSGGSISDKGTNTPSKFSKSKSDGGISNILLTMGSKKSTRKRHVSDNKDKDYVPPVYAIWPLATEVARGRETRQTVIKDIKSSKSGSKRGAKSEVNNFDTDEEDIFFDSPNTKSEVTDEAPRKAITNRKLSHNHLNKLAEKSQDKNEEKSEKPVNSLKKPTARKSTKRVTFQDDISTSPAEPAVSPPIKRLKAEPSGQFSLCAAAATVADSVIDLPKLEKPEGPSPLEVIPSCIAPIGLPAVTSSTMKVEPPQLSTSHVSSTCSIVTASSSSTEEPPSPSSRKQIVKSEQEQPVLPDTVMSDKETKVKTQIDIIHINSLNPQTRNKIIQVLKEEAQTERQTKSNRLQELWKEKASQSGKLVKLRCEEKEQEQQLGKTRENISNSKLLIARLATEEDELKVSIDKLERRLLELETI</sequence>
<dbReference type="InterPro" id="IPR036770">
    <property type="entry name" value="Ankyrin_rpt-contain_sf"/>
</dbReference>
<feature type="compositionally biased region" description="Polar residues" evidence="2">
    <location>
        <begin position="1"/>
        <end position="12"/>
    </location>
</feature>
<feature type="compositionally biased region" description="Basic residues" evidence="2">
    <location>
        <begin position="902"/>
        <end position="912"/>
    </location>
</feature>
<dbReference type="KEGG" id="nve:5513704"/>
<accession>A7S306</accession>
<reference evidence="3 4" key="1">
    <citation type="journal article" date="2007" name="Science">
        <title>Sea anemone genome reveals ancestral eumetazoan gene repertoire and genomic organization.</title>
        <authorList>
            <person name="Putnam N.H."/>
            <person name="Srivastava M."/>
            <person name="Hellsten U."/>
            <person name="Dirks B."/>
            <person name="Chapman J."/>
            <person name="Salamov A."/>
            <person name="Terry A."/>
            <person name="Shapiro H."/>
            <person name="Lindquist E."/>
            <person name="Kapitonov V.V."/>
            <person name="Jurka J."/>
            <person name="Genikhovich G."/>
            <person name="Grigoriev I.V."/>
            <person name="Lucas S.M."/>
            <person name="Steele R.E."/>
            <person name="Finnerty J.R."/>
            <person name="Technau U."/>
            <person name="Martindale M.Q."/>
            <person name="Rokhsar D.S."/>
        </authorList>
    </citation>
    <scope>NUCLEOTIDE SEQUENCE [LARGE SCALE GENOMIC DNA]</scope>
    <source>
        <strain evidence="4">CH2 X CH6</strain>
    </source>
</reference>
<feature type="region of interest" description="Disordered" evidence="2">
    <location>
        <begin position="1"/>
        <end position="22"/>
    </location>
</feature>
<dbReference type="GO" id="GO:0000993">
    <property type="term" value="F:RNA polymerase II complex binding"/>
    <property type="evidence" value="ECO:0000318"/>
    <property type="project" value="GO_Central"/>
</dbReference>
<dbReference type="Gene3D" id="1.25.40.20">
    <property type="entry name" value="Ankyrin repeat-containing domain"/>
    <property type="match status" value="1"/>
</dbReference>
<dbReference type="PANTHER" id="PTHR12460:SF0">
    <property type="entry name" value="CID DOMAIN-CONTAINING PROTEIN-RELATED"/>
    <property type="match status" value="1"/>
</dbReference>
<evidence type="ECO:0000313" key="3">
    <source>
        <dbReference type="EMBL" id="EDO41872.1"/>
    </source>
</evidence>
<feature type="compositionally biased region" description="Polar residues" evidence="2">
    <location>
        <begin position="742"/>
        <end position="755"/>
    </location>
</feature>
<dbReference type="AlphaFoldDB" id="A7S306"/>
<feature type="region of interest" description="Disordered" evidence="2">
    <location>
        <begin position="1029"/>
        <end position="1072"/>
    </location>
</feature>
<feature type="compositionally biased region" description="Low complexity" evidence="2">
    <location>
        <begin position="763"/>
        <end position="787"/>
    </location>
</feature>
<keyword evidence="1" id="KW-0175">Coiled coil</keyword>
<dbReference type="Proteomes" id="UP000001593">
    <property type="component" value="Unassembled WGS sequence"/>
</dbReference>
<feature type="compositionally biased region" description="Basic and acidic residues" evidence="2">
    <location>
        <begin position="409"/>
        <end position="422"/>
    </location>
</feature>
<evidence type="ECO:0000313" key="4">
    <source>
        <dbReference type="Proteomes" id="UP000001593"/>
    </source>
</evidence>
<dbReference type="PANTHER" id="PTHR12460">
    <property type="entry name" value="CYCLIN-DEPENDENT KINASE INHIBITOR-RELATED PROTEIN"/>
    <property type="match status" value="1"/>
</dbReference>
<feature type="region of interest" description="Disordered" evidence="2">
    <location>
        <begin position="409"/>
        <end position="430"/>
    </location>
</feature>
<dbReference type="OrthoDB" id="6718656at2759"/>
<feature type="compositionally biased region" description="Low complexity" evidence="2">
    <location>
        <begin position="690"/>
        <end position="736"/>
    </location>
</feature>
<dbReference type="HOGENOM" id="CLU_271720_0_0_1"/>
<feature type="compositionally biased region" description="Basic and acidic residues" evidence="2">
    <location>
        <begin position="914"/>
        <end position="929"/>
    </location>
</feature>
<dbReference type="GO" id="GO:0031124">
    <property type="term" value="P:mRNA 3'-end processing"/>
    <property type="evidence" value="ECO:0000318"/>
    <property type="project" value="GO_Central"/>
</dbReference>
<feature type="region of interest" description="Disordered" evidence="2">
    <location>
        <begin position="856"/>
        <end position="965"/>
    </location>
</feature>
<dbReference type="EMBL" id="DS469571">
    <property type="protein sequence ID" value="EDO41872.1"/>
    <property type="molecule type" value="Genomic_DNA"/>
</dbReference>
<dbReference type="InParanoid" id="A7S306"/>
<organism evidence="3 4">
    <name type="scientific">Nematostella vectensis</name>
    <name type="common">Starlet sea anemone</name>
    <dbReference type="NCBI Taxonomy" id="45351"/>
    <lineage>
        <taxon>Eukaryota</taxon>
        <taxon>Metazoa</taxon>
        <taxon>Cnidaria</taxon>
        <taxon>Anthozoa</taxon>
        <taxon>Hexacorallia</taxon>
        <taxon>Actiniaria</taxon>
        <taxon>Edwardsiidae</taxon>
        <taxon>Nematostella</taxon>
    </lineage>
</organism>
<evidence type="ECO:0000256" key="2">
    <source>
        <dbReference type="SAM" id="MobiDB-lite"/>
    </source>
</evidence>